<dbReference type="PANTHER" id="PTHR33408">
    <property type="entry name" value="TRANSPOSASE"/>
    <property type="match status" value="1"/>
</dbReference>
<reference evidence="2 3" key="1">
    <citation type="submission" date="2017-07" db="EMBL/GenBank/DDBJ databases">
        <title>Isolation and whole genome analysis of endospore-forming bacteria from heroin.</title>
        <authorList>
            <person name="Kalinowski J."/>
            <person name="Ahrens B."/>
            <person name="Al-Dilaimi A."/>
            <person name="Winkler A."/>
            <person name="Wibberg D."/>
            <person name="Schleenbecker U."/>
            <person name="Ruckert C."/>
            <person name="Wolfel R."/>
            <person name="Grass G."/>
        </authorList>
    </citation>
    <scope>NUCLEOTIDE SEQUENCE [LARGE SCALE GENOMIC DNA]</scope>
    <source>
        <strain evidence="2 3">7523-2</strain>
    </source>
</reference>
<sequence length="118" mass="13895">YDCFLCPQNQVLSYRTTNREGYREYVSDPRICETCPLLAQCTKSQNHQKLVLRHIWQDALDEAEHLRHTAQNRDIYAKRKETIERVFADLKQKHGLRWTNLKGLAKNAMQAMLVFAAM</sequence>
<evidence type="ECO:0000259" key="1">
    <source>
        <dbReference type="Pfam" id="PF13751"/>
    </source>
</evidence>
<dbReference type="PANTHER" id="PTHR33408:SF2">
    <property type="entry name" value="TRANSPOSASE DDE DOMAIN-CONTAINING PROTEIN"/>
    <property type="match status" value="1"/>
</dbReference>
<organism evidence="2 3">
    <name type="scientific">Shouchella clausii</name>
    <name type="common">Alkalihalobacillus clausii</name>
    <dbReference type="NCBI Taxonomy" id="79880"/>
    <lineage>
        <taxon>Bacteria</taxon>
        <taxon>Bacillati</taxon>
        <taxon>Bacillota</taxon>
        <taxon>Bacilli</taxon>
        <taxon>Bacillales</taxon>
        <taxon>Bacillaceae</taxon>
        <taxon>Shouchella</taxon>
    </lineage>
</organism>
<proteinExistence type="predicted"/>
<dbReference type="Pfam" id="PF13751">
    <property type="entry name" value="DDE_Tnp_1_6"/>
    <property type="match status" value="1"/>
</dbReference>
<feature type="non-terminal residue" evidence="2">
    <location>
        <position position="118"/>
    </location>
</feature>
<dbReference type="Proteomes" id="UP000216133">
    <property type="component" value="Unassembled WGS sequence"/>
</dbReference>
<comment type="caution">
    <text evidence="2">The sequence shown here is derived from an EMBL/GenBank/DDBJ whole genome shotgun (WGS) entry which is preliminary data.</text>
</comment>
<dbReference type="RefSeq" id="WP_143117992.1">
    <property type="nucleotide sequence ID" value="NZ_NPBS01000272.1"/>
</dbReference>
<gene>
    <name evidence="2" type="ORF">CHH61_23095</name>
</gene>
<dbReference type="EMBL" id="NPBS01000272">
    <property type="protein sequence ID" value="PAF20229.1"/>
    <property type="molecule type" value="Genomic_DNA"/>
</dbReference>
<accession>A0A268RJ22</accession>
<feature type="non-terminal residue" evidence="2">
    <location>
        <position position="1"/>
    </location>
</feature>
<feature type="domain" description="Transposase DDE" evidence="1">
    <location>
        <begin position="5"/>
        <end position="118"/>
    </location>
</feature>
<dbReference type="InterPro" id="IPR025668">
    <property type="entry name" value="Tnp_DDE_dom"/>
</dbReference>
<evidence type="ECO:0000313" key="2">
    <source>
        <dbReference type="EMBL" id="PAF20229.1"/>
    </source>
</evidence>
<protein>
    <submittedName>
        <fullName evidence="2">IS5/IS1182 family transposase</fullName>
    </submittedName>
</protein>
<evidence type="ECO:0000313" key="3">
    <source>
        <dbReference type="Proteomes" id="UP000216133"/>
    </source>
</evidence>
<dbReference type="AlphaFoldDB" id="A0A268RJ22"/>
<name>A0A268RJ22_SHOCL</name>